<evidence type="ECO:0000313" key="3">
    <source>
        <dbReference type="EMBL" id="MFD1912213.1"/>
    </source>
</evidence>
<dbReference type="Pfam" id="PF12697">
    <property type="entry name" value="Abhydrolase_6"/>
    <property type="match status" value="1"/>
</dbReference>
<dbReference type="GO" id="GO:0016787">
    <property type="term" value="F:hydrolase activity"/>
    <property type="evidence" value="ECO:0007669"/>
    <property type="project" value="UniProtKB-KW"/>
</dbReference>
<dbReference type="InterPro" id="IPR052897">
    <property type="entry name" value="Sec-Metab_Biosynth_Hydrolase"/>
</dbReference>
<dbReference type="EMBL" id="JBHUGH010000005">
    <property type="protein sequence ID" value="MFD1912213.1"/>
    <property type="molecule type" value="Genomic_DNA"/>
</dbReference>
<evidence type="ECO:0000259" key="2">
    <source>
        <dbReference type="Pfam" id="PF12697"/>
    </source>
</evidence>
<feature type="chain" id="PRO_5045261528" evidence="1">
    <location>
        <begin position="27"/>
        <end position="254"/>
    </location>
</feature>
<organism evidence="3 4">
    <name type="scientific">Halodurantibacterium flavum</name>
    <dbReference type="NCBI Taxonomy" id="1382802"/>
    <lineage>
        <taxon>Bacteria</taxon>
        <taxon>Pseudomonadati</taxon>
        <taxon>Pseudomonadota</taxon>
        <taxon>Alphaproteobacteria</taxon>
        <taxon>Rhodobacterales</taxon>
        <taxon>Paracoccaceae</taxon>
        <taxon>Halodurantibacterium</taxon>
    </lineage>
</organism>
<dbReference type="InterPro" id="IPR000073">
    <property type="entry name" value="AB_hydrolase_1"/>
</dbReference>
<comment type="caution">
    <text evidence="3">The sequence shown here is derived from an EMBL/GenBank/DDBJ whole genome shotgun (WGS) entry which is preliminary data.</text>
</comment>
<keyword evidence="4" id="KW-1185">Reference proteome</keyword>
<keyword evidence="1" id="KW-0732">Signal</keyword>
<reference evidence="4" key="1">
    <citation type="journal article" date="2019" name="Int. J. Syst. Evol. Microbiol.">
        <title>The Global Catalogue of Microorganisms (GCM) 10K type strain sequencing project: providing services to taxonomists for standard genome sequencing and annotation.</title>
        <authorList>
            <consortium name="The Broad Institute Genomics Platform"/>
            <consortium name="The Broad Institute Genome Sequencing Center for Infectious Disease"/>
            <person name="Wu L."/>
            <person name="Ma J."/>
        </authorList>
    </citation>
    <scope>NUCLEOTIDE SEQUENCE [LARGE SCALE GENOMIC DNA]</scope>
    <source>
        <strain evidence="4">CGMCC 4.7242</strain>
    </source>
</reference>
<gene>
    <name evidence="3" type="ORF">ACFSGJ_08295</name>
</gene>
<sequence length="254" mass="26812">MPNLKTLLISGAVALGAMTAQPGALLADVNNIVLVHGANIDGTTWRKVYDSLADDEYSVTVVQLPMTSVEDDIAAVRRIIGIQEGPMILVGHSYGGLVIGEAGDDPNVRGLVYVAAFQPDVGESTGALSASMPTGFTGDTIRIFEDGHYLVNEDAWLSFVANGLSDEEALFTARSQAASNLSIFAYESTTAAWNDKPSWSAIATDDGVIAPDLQRQMAERAGSTVVEIENGHMLPMTSPDEVADVIRQAASAVE</sequence>
<dbReference type="Proteomes" id="UP001597353">
    <property type="component" value="Unassembled WGS sequence"/>
</dbReference>
<dbReference type="RefSeq" id="WP_390260655.1">
    <property type="nucleotide sequence ID" value="NZ_JBHUGH010000005.1"/>
</dbReference>
<dbReference type="PANTHER" id="PTHR37017">
    <property type="entry name" value="AB HYDROLASE-1 DOMAIN-CONTAINING PROTEIN-RELATED"/>
    <property type="match status" value="1"/>
</dbReference>
<evidence type="ECO:0000313" key="4">
    <source>
        <dbReference type="Proteomes" id="UP001597353"/>
    </source>
</evidence>
<dbReference type="SUPFAM" id="SSF53474">
    <property type="entry name" value="alpha/beta-Hydrolases"/>
    <property type="match status" value="1"/>
</dbReference>
<protein>
    <submittedName>
        <fullName evidence="3">Alpha/beta fold hydrolase</fullName>
    </submittedName>
</protein>
<accession>A0ABW4S510</accession>
<evidence type="ECO:0000256" key="1">
    <source>
        <dbReference type="SAM" id="SignalP"/>
    </source>
</evidence>
<dbReference type="PANTHER" id="PTHR37017:SF11">
    <property type="entry name" value="ESTERASE_LIPASE_THIOESTERASE DOMAIN-CONTAINING PROTEIN"/>
    <property type="match status" value="1"/>
</dbReference>
<proteinExistence type="predicted"/>
<dbReference type="InterPro" id="IPR029058">
    <property type="entry name" value="AB_hydrolase_fold"/>
</dbReference>
<keyword evidence="3" id="KW-0378">Hydrolase</keyword>
<name>A0ABW4S510_9RHOB</name>
<feature type="signal peptide" evidence="1">
    <location>
        <begin position="1"/>
        <end position="26"/>
    </location>
</feature>
<feature type="domain" description="AB hydrolase-1" evidence="2">
    <location>
        <begin position="32"/>
        <end position="245"/>
    </location>
</feature>
<dbReference type="Gene3D" id="3.40.50.1820">
    <property type="entry name" value="alpha/beta hydrolase"/>
    <property type="match status" value="1"/>
</dbReference>